<feature type="transmembrane region" description="Helical" evidence="1">
    <location>
        <begin position="7"/>
        <end position="24"/>
    </location>
</feature>
<reference evidence="2" key="1">
    <citation type="submission" date="2014-09" db="EMBL/GenBank/DDBJ databases">
        <authorList>
            <person name="Magalhaes I.L.F."/>
            <person name="Oliveira U."/>
            <person name="Santos F.R."/>
            <person name="Vidigal T.H.D.A."/>
            <person name="Brescovit A.D."/>
            <person name="Santos A.J."/>
        </authorList>
    </citation>
    <scope>NUCLEOTIDE SEQUENCE</scope>
    <source>
        <tissue evidence="2">Shoot tissue taken approximately 20 cm above the soil surface</tissue>
    </source>
</reference>
<sequence length="25" mass="2757">MRSRLELMITIVAATMPGVRAVLID</sequence>
<dbReference type="EMBL" id="GBRH01258937">
    <property type="protein sequence ID" value="JAD38958.1"/>
    <property type="molecule type" value="Transcribed_RNA"/>
</dbReference>
<protein>
    <submittedName>
        <fullName evidence="2">Uncharacterized protein</fullName>
    </submittedName>
</protein>
<keyword evidence="1" id="KW-0812">Transmembrane</keyword>
<name>A0A0A8ZMM0_ARUDO</name>
<dbReference type="AlphaFoldDB" id="A0A0A8ZMM0"/>
<reference evidence="2" key="2">
    <citation type="journal article" date="2015" name="Data Brief">
        <title>Shoot transcriptome of the giant reed, Arundo donax.</title>
        <authorList>
            <person name="Barrero R.A."/>
            <person name="Guerrero F.D."/>
            <person name="Moolhuijzen P."/>
            <person name="Goolsby J.A."/>
            <person name="Tidwell J."/>
            <person name="Bellgard S.E."/>
            <person name="Bellgard M.I."/>
        </authorList>
    </citation>
    <scope>NUCLEOTIDE SEQUENCE</scope>
    <source>
        <tissue evidence="2">Shoot tissue taken approximately 20 cm above the soil surface</tissue>
    </source>
</reference>
<proteinExistence type="predicted"/>
<evidence type="ECO:0000256" key="1">
    <source>
        <dbReference type="SAM" id="Phobius"/>
    </source>
</evidence>
<accession>A0A0A8ZMM0</accession>
<keyword evidence="1" id="KW-0472">Membrane</keyword>
<keyword evidence="1" id="KW-1133">Transmembrane helix</keyword>
<organism evidence="2">
    <name type="scientific">Arundo donax</name>
    <name type="common">Giant reed</name>
    <name type="synonym">Donax arundinaceus</name>
    <dbReference type="NCBI Taxonomy" id="35708"/>
    <lineage>
        <taxon>Eukaryota</taxon>
        <taxon>Viridiplantae</taxon>
        <taxon>Streptophyta</taxon>
        <taxon>Embryophyta</taxon>
        <taxon>Tracheophyta</taxon>
        <taxon>Spermatophyta</taxon>
        <taxon>Magnoliopsida</taxon>
        <taxon>Liliopsida</taxon>
        <taxon>Poales</taxon>
        <taxon>Poaceae</taxon>
        <taxon>PACMAD clade</taxon>
        <taxon>Arundinoideae</taxon>
        <taxon>Arundineae</taxon>
        <taxon>Arundo</taxon>
    </lineage>
</organism>
<evidence type="ECO:0000313" key="2">
    <source>
        <dbReference type="EMBL" id="JAD38958.1"/>
    </source>
</evidence>